<sequence length="273" mass="30315">MAAQTLKSEYQELEPVPEKTLPEYVLARAKFYAAQGKDYWLVDGLTDEKRYYNKFDEETRKIASGFYKLGLRKGDIVLFMTKDLCKLYILLAGVWRANGTMGASYPEDDADTIIHRMKEYRSTIIVCEEDAVELCNSVADKLPESKIKIVTVNRSNAASYSLQQFLEEDDGLDCPEITVTEDDPAIILCTSGTTGMPKGAVHSHGSFLYQIRTLERGPFTEDKPNLYATKATHASGTTLGFVLLGIGKLSVVVSTLTLDSIISAVVKYKVCYG</sequence>
<dbReference type="InterPro" id="IPR000873">
    <property type="entry name" value="AMP-dep_synth/lig_dom"/>
</dbReference>
<protein>
    <recommendedName>
        <fullName evidence="3">AMP-dependent synthetase/ligase domain-containing protein</fullName>
    </recommendedName>
</protein>
<evidence type="ECO:0000256" key="2">
    <source>
        <dbReference type="ARBA" id="ARBA00023140"/>
    </source>
</evidence>
<dbReference type="PROSITE" id="PS00455">
    <property type="entry name" value="AMP_BINDING"/>
    <property type="match status" value="1"/>
</dbReference>
<proteinExistence type="predicted"/>
<dbReference type="SUPFAM" id="SSF56801">
    <property type="entry name" value="Acetyl-CoA synthetase-like"/>
    <property type="match status" value="1"/>
</dbReference>
<organism evidence="4 5">
    <name type="scientific">Orchesella dallaii</name>
    <dbReference type="NCBI Taxonomy" id="48710"/>
    <lineage>
        <taxon>Eukaryota</taxon>
        <taxon>Metazoa</taxon>
        <taxon>Ecdysozoa</taxon>
        <taxon>Arthropoda</taxon>
        <taxon>Hexapoda</taxon>
        <taxon>Collembola</taxon>
        <taxon>Entomobryomorpha</taxon>
        <taxon>Entomobryoidea</taxon>
        <taxon>Orchesellidae</taxon>
        <taxon>Orchesellinae</taxon>
        <taxon>Orchesella</taxon>
    </lineage>
</organism>
<feature type="domain" description="AMP-dependent synthetase/ligase" evidence="3">
    <location>
        <begin position="47"/>
        <end position="270"/>
    </location>
</feature>
<keyword evidence="5" id="KW-1185">Reference proteome</keyword>
<dbReference type="Proteomes" id="UP001642540">
    <property type="component" value="Unassembled WGS sequence"/>
</dbReference>
<evidence type="ECO:0000256" key="1">
    <source>
        <dbReference type="ARBA" id="ARBA00004275"/>
    </source>
</evidence>
<evidence type="ECO:0000259" key="3">
    <source>
        <dbReference type="Pfam" id="PF00501"/>
    </source>
</evidence>
<accession>A0ABP1QBZ6</accession>
<evidence type="ECO:0000313" key="4">
    <source>
        <dbReference type="EMBL" id="CAL8093094.1"/>
    </source>
</evidence>
<dbReference type="EMBL" id="CAXLJM020000026">
    <property type="protein sequence ID" value="CAL8093094.1"/>
    <property type="molecule type" value="Genomic_DNA"/>
</dbReference>
<comment type="subcellular location">
    <subcellularLocation>
        <location evidence="1">Peroxisome</location>
    </subcellularLocation>
</comment>
<dbReference type="PANTHER" id="PTHR24096">
    <property type="entry name" value="LONG-CHAIN-FATTY-ACID--COA LIGASE"/>
    <property type="match status" value="1"/>
</dbReference>
<dbReference type="InterPro" id="IPR042099">
    <property type="entry name" value="ANL_N_sf"/>
</dbReference>
<keyword evidence="2" id="KW-0576">Peroxisome</keyword>
<dbReference type="InterPro" id="IPR020845">
    <property type="entry name" value="AMP-binding_CS"/>
</dbReference>
<comment type="caution">
    <text evidence="4">The sequence shown here is derived from an EMBL/GenBank/DDBJ whole genome shotgun (WGS) entry which is preliminary data.</text>
</comment>
<name>A0ABP1QBZ6_9HEXA</name>
<evidence type="ECO:0000313" key="5">
    <source>
        <dbReference type="Proteomes" id="UP001642540"/>
    </source>
</evidence>
<reference evidence="4 5" key="1">
    <citation type="submission" date="2024-08" db="EMBL/GenBank/DDBJ databases">
        <authorList>
            <person name="Cucini C."/>
            <person name="Frati F."/>
        </authorList>
    </citation>
    <scope>NUCLEOTIDE SEQUENCE [LARGE SCALE GENOMIC DNA]</scope>
</reference>
<gene>
    <name evidence="4" type="ORF">ODALV1_LOCUS8406</name>
</gene>
<dbReference type="Pfam" id="PF00501">
    <property type="entry name" value="AMP-binding"/>
    <property type="match status" value="1"/>
</dbReference>
<dbReference type="Gene3D" id="3.40.50.12780">
    <property type="entry name" value="N-terminal domain of ligase-like"/>
    <property type="match status" value="1"/>
</dbReference>